<gene>
    <name evidence="2" type="ORF">R4198_02455</name>
</gene>
<dbReference type="SMART" id="SM00226">
    <property type="entry name" value="LMWPc"/>
    <property type="match status" value="1"/>
</dbReference>
<dbReference type="InterPro" id="IPR023485">
    <property type="entry name" value="Ptyr_pPase"/>
</dbReference>
<dbReference type="PANTHER" id="PTHR11717:SF31">
    <property type="entry name" value="LOW MOLECULAR WEIGHT PROTEIN-TYROSINE-PHOSPHATASE ETP-RELATED"/>
    <property type="match status" value="1"/>
</dbReference>
<proteinExistence type="predicted"/>
<evidence type="ECO:0000313" key="2">
    <source>
        <dbReference type="EMBL" id="MDV7132539.1"/>
    </source>
</evidence>
<dbReference type="Gene3D" id="3.40.50.2300">
    <property type="match status" value="1"/>
</dbReference>
<organism evidence="2 3">
    <name type="scientific">Williamsia marianensis</name>
    <dbReference type="NCBI Taxonomy" id="85044"/>
    <lineage>
        <taxon>Bacteria</taxon>
        <taxon>Bacillati</taxon>
        <taxon>Actinomycetota</taxon>
        <taxon>Actinomycetes</taxon>
        <taxon>Mycobacteriales</taxon>
        <taxon>Nocardiaceae</taxon>
        <taxon>Williamsia</taxon>
    </lineage>
</organism>
<dbReference type="EMBL" id="JAWLUM010000001">
    <property type="protein sequence ID" value="MDV7132539.1"/>
    <property type="molecule type" value="Genomic_DNA"/>
</dbReference>
<dbReference type="Proteomes" id="UP001185792">
    <property type="component" value="Unassembled WGS sequence"/>
</dbReference>
<reference evidence="2 3" key="1">
    <citation type="submission" date="2023-10" db="EMBL/GenBank/DDBJ databases">
        <title>Development of a sustainable strategy for remediation of hydrocarbon-contaminated territories based on the waste exchange concept.</title>
        <authorList>
            <person name="Krivoruchko A."/>
        </authorList>
    </citation>
    <scope>NUCLEOTIDE SEQUENCE [LARGE SCALE GENOMIC DNA]</scope>
    <source>
        <strain evidence="2 3">IEGM 1236</strain>
    </source>
</reference>
<feature type="domain" description="Phosphotyrosine protein phosphatase I" evidence="1">
    <location>
        <begin position="1"/>
        <end position="165"/>
    </location>
</feature>
<name>A0ABU4EPF5_WILMA</name>
<dbReference type="Pfam" id="PF01451">
    <property type="entry name" value="LMWPc"/>
    <property type="match status" value="1"/>
</dbReference>
<evidence type="ECO:0000259" key="1">
    <source>
        <dbReference type="SMART" id="SM00226"/>
    </source>
</evidence>
<dbReference type="PANTHER" id="PTHR11717">
    <property type="entry name" value="LOW MOLECULAR WEIGHT PROTEIN TYROSINE PHOSPHATASE"/>
    <property type="match status" value="1"/>
</dbReference>
<dbReference type="InterPro" id="IPR036196">
    <property type="entry name" value="Ptyr_pPase_sf"/>
</dbReference>
<protein>
    <submittedName>
        <fullName evidence="2">Low molecular weight phosphotyrosine protein phosphatase</fullName>
    </submittedName>
</protein>
<dbReference type="RefSeq" id="WP_317711986.1">
    <property type="nucleotide sequence ID" value="NZ_JAWLUM010000001.1"/>
</dbReference>
<evidence type="ECO:0000313" key="3">
    <source>
        <dbReference type="Proteomes" id="UP001185792"/>
    </source>
</evidence>
<sequence>MKVLFVCTGNICRSPIAERVLRHLGEAEGIDLDVSSAGTRAINGLEMHPESVRVLRSKGLDYDGFRSQMLTPELAAQSDVVLGMTREHRAVARQLAPSRWKRMYALREIADIGSDGSVGKVTHERRIAGPTDSTLDIEDPMGKPGAVFDQVGEIIQQSMYGVIEWITQRQAEPSIMSGTEERQ</sequence>
<dbReference type="SUPFAM" id="SSF52788">
    <property type="entry name" value="Phosphotyrosine protein phosphatases I"/>
    <property type="match status" value="1"/>
</dbReference>
<comment type="caution">
    <text evidence="2">The sequence shown here is derived from an EMBL/GenBank/DDBJ whole genome shotgun (WGS) entry which is preliminary data.</text>
</comment>
<keyword evidence="3" id="KW-1185">Reference proteome</keyword>
<dbReference type="InterPro" id="IPR050438">
    <property type="entry name" value="LMW_PTPase"/>
</dbReference>
<accession>A0ABU4EPF5</accession>